<dbReference type="PANTHER" id="PTHR11603">
    <property type="entry name" value="AAA FAMILY ATPASE"/>
    <property type="match status" value="1"/>
</dbReference>
<accession>A0AA38RMR2</accession>
<feature type="compositionally biased region" description="Low complexity" evidence="3">
    <location>
        <begin position="236"/>
        <end position="247"/>
    </location>
</feature>
<dbReference type="PANTHER" id="PTHR11603:SF132">
    <property type="entry name" value="C2H2-TYPE DOMAIN-CONTAINING PROTEIN"/>
    <property type="match status" value="1"/>
</dbReference>
<evidence type="ECO:0000256" key="3">
    <source>
        <dbReference type="SAM" id="MobiDB-lite"/>
    </source>
</evidence>
<name>A0AA38RMR2_9PEZI</name>
<comment type="pathway">
    <text evidence="2">Porphyrin-containing compound metabolism.</text>
</comment>
<dbReference type="Gene3D" id="1.10.8.80">
    <property type="entry name" value="Magnesium chelatase subunit I, C-Terminal domain"/>
    <property type="match status" value="1"/>
</dbReference>
<dbReference type="EMBL" id="JANBVO010000021">
    <property type="protein sequence ID" value="KAJ9142789.1"/>
    <property type="molecule type" value="Genomic_DNA"/>
</dbReference>
<sequence length="396" mass="43234">MADETLLKKVHNLSDLELAVLLCLISREHCLISTFPEALDDLVDELQLISAKIFGLKPVIIDCTPHTTLNDFATSLLLPHFQQQQQQQQQQRRDASPSSYFLSQPAVRPPSSTTLGSPSSAPPPGPHSSRIANVILARNLDRAPPAVQIQALELLRTRRIFTRTSVQAAPRQFLFVGVLASGGVGGRPEAEAGVTPHLNDMFYVAHWHDPEDGFPNLEEQEQEVEGSGRLGGLVEDSASSDTASTTSVVRKSWYEPEGEGPSGPEEAIFSEGDIACLAKLSQEVQLDVDVQRYQLNVVSFLRMHRAVAGGITPMATRHFEQLMRCLAPLHGLDFVTPSLVALAARKVYLHRIRVVAPAKERSMQWGSDLAAVEALLRDVGPEDVIEDVLGMVAAPV</sequence>
<evidence type="ECO:0000256" key="2">
    <source>
        <dbReference type="ARBA" id="ARBA00023444"/>
    </source>
</evidence>
<dbReference type="Proteomes" id="UP001174694">
    <property type="component" value="Unassembled WGS sequence"/>
</dbReference>
<evidence type="ECO:0000256" key="1">
    <source>
        <dbReference type="ARBA" id="ARBA00012825"/>
    </source>
</evidence>
<dbReference type="Pfam" id="PF17863">
    <property type="entry name" value="AAA_lid_2"/>
    <property type="match status" value="1"/>
</dbReference>
<dbReference type="InterPro" id="IPR052041">
    <property type="entry name" value="Nucleic_acid_metab_PIN/TRAM"/>
</dbReference>
<evidence type="ECO:0000259" key="4">
    <source>
        <dbReference type="Pfam" id="PF17863"/>
    </source>
</evidence>
<dbReference type="GO" id="GO:0016851">
    <property type="term" value="F:magnesium chelatase activity"/>
    <property type="evidence" value="ECO:0007669"/>
    <property type="project" value="UniProtKB-EC"/>
</dbReference>
<evidence type="ECO:0000313" key="5">
    <source>
        <dbReference type="EMBL" id="KAJ9142789.1"/>
    </source>
</evidence>
<protein>
    <recommendedName>
        <fullName evidence="1">magnesium chelatase</fullName>
        <ecNumber evidence="1">6.6.1.1</ecNumber>
    </recommendedName>
</protein>
<organism evidence="5 6">
    <name type="scientific">Pleurostoma richardsiae</name>
    <dbReference type="NCBI Taxonomy" id="41990"/>
    <lineage>
        <taxon>Eukaryota</taxon>
        <taxon>Fungi</taxon>
        <taxon>Dikarya</taxon>
        <taxon>Ascomycota</taxon>
        <taxon>Pezizomycotina</taxon>
        <taxon>Sordariomycetes</taxon>
        <taxon>Sordariomycetidae</taxon>
        <taxon>Calosphaeriales</taxon>
        <taxon>Pleurostomataceae</taxon>
        <taxon>Pleurostoma</taxon>
    </lineage>
</organism>
<gene>
    <name evidence="5" type="ORF">NKR23_g6947</name>
</gene>
<proteinExistence type="predicted"/>
<feature type="compositionally biased region" description="Low complexity" evidence="3">
    <location>
        <begin position="109"/>
        <end position="119"/>
    </location>
</feature>
<dbReference type="InterPro" id="IPR041628">
    <property type="entry name" value="ChlI/MoxR_AAA_lid"/>
</dbReference>
<feature type="domain" description="ChlI/MoxR AAA lid" evidence="4">
    <location>
        <begin position="302"/>
        <end position="360"/>
    </location>
</feature>
<feature type="region of interest" description="Disordered" evidence="3">
    <location>
        <begin position="219"/>
        <end position="265"/>
    </location>
</feature>
<reference evidence="5" key="1">
    <citation type="submission" date="2022-07" db="EMBL/GenBank/DDBJ databases">
        <title>Fungi with potential for degradation of polypropylene.</title>
        <authorList>
            <person name="Gostincar C."/>
        </authorList>
    </citation>
    <scope>NUCLEOTIDE SEQUENCE</scope>
    <source>
        <strain evidence="5">EXF-13308</strain>
    </source>
</reference>
<dbReference type="EC" id="6.6.1.1" evidence="1"/>
<dbReference type="AlphaFoldDB" id="A0AA38RMR2"/>
<feature type="region of interest" description="Disordered" evidence="3">
    <location>
        <begin position="83"/>
        <end position="129"/>
    </location>
</feature>
<evidence type="ECO:0000313" key="6">
    <source>
        <dbReference type="Proteomes" id="UP001174694"/>
    </source>
</evidence>
<comment type="caution">
    <text evidence="5">The sequence shown here is derived from an EMBL/GenBank/DDBJ whole genome shotgun (WGS) entry which is preliminary data.</text>
</comment>
<keyword evidence="6" id="KW-1185">Reference proteome</keyword>